<feature type="region of interest" description="Disordered" evidence="1">
    <location>
        <begin position="152"/>
        <end position="242"/>
    </location>
</feature>
<evidence type="ECO:0000256" key="1">
    <source>
        <dbReference type="SAM" id="MobiDB-lite"/>
    </source>
</evidence>
<organism evidence="2 3">
    <name type="scientific">Nyctereutes procyonoides</name>
    <name type="common">Raccoon dog</name>
    <name type="synonym">Canis procyonoides</name>
    <dbReference type="NCBI Taxonomy" id="34880"/>
    <lineage>
        <taxon>Eukaryota</taxon>
        <taxon>Metazoa</taxon>
        <taxon>Chordata</taxon>
        <taxon>Craniata</taxon>
        <taxon>Vertebrata</taxon>
        <taxon>Euteleostomi</taxon>
        <taxon>Mammalia</taxon>
        <taxon>Eutheria</taxon>
        <taxon>Laurasiatheria</taxon>
        <taxon>Carnivora</taxon>
        <taxon>Caniformia</taxon>
        <taxon>Canidae</taxon>
        <taxon>Nyctereutes</taxon>
    </lineage>
</organism>
<proteinExistence type="predicted"/>
<sequence length="242" mass="24652">MERNVLISISALANTPRDGSWIPSPPTLKEPGLPLPTSPRPTVGASTLLTLSAFWSGPGPARLTTSPFPASQPRQGLGIHAASSPLGSCGALGPAWSLRGWGGAPGRSVGPGEGAKWSQQLFPPGLSLSAALGPENPPSMCPKASLSSKAAISLFPSPGGQARPGLPPAGEPAPSKGQGGSPRPRTAHRFVHPPPSWHPRPAPRSPLSPPSRPPAHLSASHLHRPPQPLPFGLVVDAPGSLS</sequence>
<dbReference type="Proteomes" id="UP000645828">
    <property type="component" value="Unassembled WGS sequence"/>
</dbReference>
<name>A0A811ZNN2_NYCPR</name>
<feature type="compositionally biased region" description="Pro residues" evidence="1">
    <location>
        <begin position="192"/>
        <end position="213"/>
    </location>
</feature>
<evidence type="ECO:0000313" key="2">
    <source>
        <dbReference type="EMBL" id="CAD7690542.1"/>
    </source>
</evidence>
<protein>
    <submittedName>
        <fullName evidence="2">(raccoon dog) hypothetical protein</fullName>
    </submittedName>
</protein>
<dbReference type="AlphaFoldDB" id="A0A811ZNN2"/>
<comment type="caution">
    <text evidence="2">The sequence shown here is derived from an EMBL/GenBank/DDBJ whole genome shotgun (WGS) entry which is preliminary data.</text>
</comment>
<accession>A0A811ZNN2</accession>
<reference evidence="2" key="1">
    <citation type="submission" date="2020-12" db="EMBL/GenBank/DDBJ databases">
        <authorList>
            <consortium name="Molecular Ecology Group"/>
        </authorList>
    </citation>
    <scope>NUCLEOTIDE SEQUENCE</scope>
    <source>
        <strain evidence="2">TBG_1078</strain>
    </source>
</reference>
<feature type="compositionally biased region" description="Pro residues" evidence="1">
    <location>
        <begin position="23"/>
        <end position="39"/>
    </location>
</feature>
<dbReference type="EMBL" id="CAJHUB010000771">
    <property type="protein sequence ID" value="CAD7690542.1"/>
    <property type="molecule type" value="Genomic_DNA"/>
</dbReference>
<gene>
    <name evidence="2" type="ORF">NYPRO_LOCUS23336</name>
</gene>
<keyword evidence="3" id="KW-1185">Reference proteome</keyword>
<evidence type="ECO:0000313" key="3">
    <source>
        <dbReference type="Proteomes" id="UP000645828"/>
    </source>
</evidence>
<feature type="region of interest" description="Disordered" evidence="1">
    <location>
        <begin position="18"/>
        <end position="41"/>
    </location>
</feature>